<keyword evidence="4" id="KW-1185">Reference proteome</keyword>
<dbReference type="InterPro" id="IPR016163">
    <property type="entry name" value="Ald_DH_C"/>
</dbReference>
<dbReference type="Gene3D" id="3.40.605.10">
    <property type="entry name" value="Aldehyde Dehydrogenase, Chain A, domain 1"/>
    <property type="match status" value="1"/>
</dbReference>
<dbReference type="AlphaFoldDB" id="A0A7W8IKX0"/>
<dbReference type="InterPro" id="IPR015590">
    <property type="entry name" value="Aldehyde_DH_dom"/>
</dbReference>
<proteinExistence type="predicted"/>
<dbReference type="SUPFAM" id="SSF53720">
    <property type="entry name" value="ALDH-like"/>
    <property type="match status" value="1"/>
</dbReference>
<dbReference type="InterPro" id="IPR016162">
    <property type="entry name" value="Ald_DH_N"/>
</dbReference>
<protein>
    <submittedName>
        <fullName evidence="3">Acyl-CoA reductase-like NAD-dependent aldehyde dehydrogenase</fullName>
    </submittedName>
</protein>
<keyword evidence="1" id="KW-0560">Oxidoreductase</keyword>
<dbReference type="PANTHER" id="PTHR11699">
    <property type="entry name" value="ALDEHYDE DEHYDROGENASE-RELATED"/>
    <property type="match status" value="1"/>
</dbReference>
<feature type="domain" description="Aldehyde dehydrogenase" evidence="2">
    <location>
        <begin position="1"/>
        <end position="99"/>
    </location>
</feature>
<name>A0A7W8IKX0_9BACT</name>
<evidence type="ECO:0000313" key="4">
    <source>
        <dbReference type="Proteomes" id="UP000568106"/>
    </source>
</evidence>
<evidence type="ECO:0000259" key="2">
    <source>
        <dbReference type="Pfam" id="PF00171"/>
    </source>
</evidence>
<dbReference type="Gene3D" id="3.40.309.10">
    <property type="entry name" value="Aldehyde Dehydrogenase, Chain A, domain 2"/>
    <property type="match status" value="1"/>
</dbReference>
<reference evidence="3" key="1">
    <citation type="submission" date="2020-08" db="EMBL/GenBank/DDBJ databases">
        <title>Genomic Encyclopedia of Type Strains, Phase IV (KMG-V): Genome sequencing to study the core and pangenomes of soil and plant-associated prokaryotes.</title>
        <authorList>
            <person name="Whitman W."/>
        </authorList>
    </citation>
    <scope>NUCLEOTIDE SEQUENCE [LARGE SCALE GENOMIC DNA]</scope>
    <source>
        <strain evidence="3">M8UP27</strain>
    </source>
</reference>
<dbReference type="Pfam" id="PF00171">
    <property type="entry name" value="Aldedh"/>
    <property type="match status" value="1"/>
</dbReference>
<dbReference type="EMBL" id="JACHDY010000003">
    <property type="protein sequence ID" value="MBB5318098.1"/>
    <property type="molecule type" value="Genomic_DNA"/>
</dbReference>
<organism evidence="3 4">
    <name type="scientific">Tunturiibacter empetritectus</name>
    <dbReference type="NCBI Taxonomy" id="3069691"/>
    <lineage>
        <taxon>Bacteria</taxon>
        <taxon>Pseudomonadati</taxon>
        <taxon>Acidobacteriota</taxon>
        <taxon>Terriglobia</taxon>
        <taxon>Terriglobales</taxon>
        <taxon>Acidobacteriaceae</taxon>
        <taxon>Tunturiibacter</taxon>
    </lineage>
</organism>
<sequence length="104" mass="11218">MRIAREEVFGPVAAVLPFGTIDEAVAIANDSIYGLSASVWTSDVTTAHKVARDLEAGVVWVNCYDLGDMTQPWGGFKQSGIGRDKCLNTLNAVSESKSVWINLD</sequence>
<accession>A0A7W8IKX0</accession>
<gene>
    <name evidence="3" type="ORF">HDF09_002784</name>
</gene>
<dbReference type="InterPro" id="IPR016161">
    <property type="entry name" value="Ald_DH/histidinol_DH"/>
</dbReference>
<comment type="caution">
    <text evidence="3">The sequence shown here is derived from an EMBL/GenBank/DDBJ whole genome shotgun (WGS) entry which is preliminary data.</text>
</comment>
<evidence type="ECO:0000313" key="3">
    <source>
        <dbReference type="EMBL" id="MBB5318098.1"/>
    </source>
</evidence>
<evidence type="ECO:0000256" key="1">
    <source>
        <dbReference type="ARBA" id="ARBA00023002"/>
    </source>
</evidence>
<dbReference type="GO" id="GO:0016620">
    <property type="term" value="F:oxidoreductase activity, acting on the aldehyde or oxo group of donors, NAD or NADP as acceptor"/>
    <property type="evidence" value="ECO:0007669"/>
    <property type="project" value="InterPro"/>
</dbReference>
<dbReference type="Proteomes" id="UP000568106">
    <property type="component" value="Unassembled WGS sequence"/>
</dbReference>